<evidence type="ECO:0000313" key="2">
    <source>
        <dbReference type="Proteomes" id="UP000001933"/>
    </source>
</evidence>
<reference evidence="1 2" key="1">
    <citation type="journal article" date="2007" name="Proc. Natl. Acad. Sci. U.S.A.">
        <title>The genome of Syntrophus aciditrophicus: life at the thermodynamic limit of microbial growth.</title>
        <authorList>
            <person name="McInerney M.J."/>
            <person name="Rohlin L."/>
            <person name="Mouttaki H."/>
            <person name="Kim U."/>
            <person name="Krupp R.S."/>
            <person name="Rios-Hernandez L."/>
            <person name="Sieber J."/>
            <person name="Struchtemeyer C.G."/>
            <person name="Bhattacharyya A."/>
            <person name="Campbell J.W."/>
            <person name="Gunsalus R.P."/>
        </authorList>
    </citation>
    <scope>NUCLEOTIDE SEQUENCE [LARGE SCALE GENOMIC DNA]</scope>
    <source>
        <strain evidence="1 2">SB</strain>
    </source>
</reference>
<dbReference type="AlphaFoldDB" id="Q2LQ02"/>
<dbReference type="EMBL" id="CP000252">
    <property type="protein sequence ID" value="ABC76358.1"/>
    <property type="molecule type" value="Genomic_DNA"/>
</dbReference>
<protein>
    <submittedName>
        <fullName evidence="1">Hypothetical exported protein</fullName>
    </submittedName>
</protein>
<dbReference type="Proteomes" id="UP000001933">
    <property type="component" value="Chromosome"/>
</dbReference>
<evidence type="ECO:0000313" key="1">
    <source>
        <dbReference type="EMBL" id="ABC76358.1"/>
    </source>
</evidence>
<keyword evidence="2" id="KW-1185">Reference proteome</keyword>
<sequence>MGKCRSGRIQPLLHEWRGEMKKVLIFLMLCMMFAGCANARKYANLSSGVIGCNPDEIDIEHATLIAVGGVHSWEAICKGKRYVCRYQSTSGVQCVEKFIPFVPEGSPSDTR</sequence>
<name>Q2LQ02_SYNAS</name>
<proteinExistence type="predicted"/>
<dbReference type="HOGENOM" id="CLU_2157103_0_0_7"/>
<dbReference type="InParanoid" id="Q2LQ02"/>
<gene>
    <name evidence="1" type="ORF">SYN_03351</name>
</gene>
<organism evidence="1 2">
    <name type="scientific">Syntrophus aciditrophicus (strain SB)</name>
    <dbReference type="NCBI Taxonomy" id="56780"/>
    <lineage>
        <taxon>Bacteria</taxon>
        <taxon>Pseudomonadati</taxon>
        <taxon>Thermodesulfobacteriota</taxon>
        <taxon>Syntrophia</taxon>
        <taxon>Syntrophales</taxon>
        <taxon>Syntrophaceae</taxon>
        <taxon>Syntrophus</taxon>
    </lineage>
</organism>
<accession>Q2LQ02</accession>
<dbReference type="KEGG" id="sat:SYN_03351"/>